<keyword evidence="1" id="KW-0732">Signal</keyword>
<organism evidence="2 3">
    <name type="scientific">Drosophila lebanonensis</name>
    <name type="common">Fruit fly</name>
    <name type="synonym">Scaptodrosophila lebanonensis</name>
    <dbReference type="NCBI Taxonomy" id="7225"/>
    <lineage>
        <taxon>Eukaryota</taxon>
        <taxon>Metazoa</taxon>
        <taxon>Ecdysozoa</taxon>
        <taxon>Arthropoda</taxon>
        <taxon>Hexapoda</taxon>
        <taxon>Insecta</taxon>
        <taxon>Pterygota</taxon>
        <taxon>Neoptera</taxon>
        <taxon>Endopterygota</taxon>
        <taxon>Diptera</taxon>
        <taxon>Brachycera</taxon>
        <taxon>Muscomorpha</taxon>
        <taxon>Ephydroidea</taxon>
        <taxon>Drosophilidae</taxon>
        <taxon>Scaptodrosophila</taxon>
    </lineage>
</organism>
<reference evidence="3" key="1">
    <citation type="submission" date="2025-08" db="UniProtKB">
        <authorList>
            <consortium name="RefSeq"/>
        </authorList>
    </citation>
    <scope>IDENTIFICATION</scope>
    <source>
        <strain evidence="3">11010-0011.00</strain>
        <tissue evidence="3">Whole body</tissue>
    </source>
</reference>
<keyword evidence="2" id="KW-1185">Reference proteome</keyword>
<feature type="signal peptide" evidence="1">
    <location>
        <begin position="1"/>
        <end position="19"/>
    </location>
</feature>
<feature type="chain" id="PRO_5026820352" evidence="1">
    <location>
        <begin position="20"/>
        <end position="164"/>
    </location>
</feature>
<gene>
    <name evidence="3" type="primary">LOC115626169</name>
</gene>
<dbReference type="GeneID" id="115626169"/>
<dbReference type="RefSeq" id="XP_030377304.1">
    <property type="nucleotide sequence ID" value="XM_030521444.1"/>
</dbReference>
<evidence type="ECO:0000313" key="3">
    <source>
        <dbReference type="RefSeq" id="XP_030377304.1"/>
    </source>
</evidence>
<dbReference type="AlphaFoldDB" id="A0A6J2TMP9"/>
<evidence type="ECO:0000313" key="2">
    <source>
        <dbReference type="Proteomes" id="UP000504634"/>
    </source>
</evidence>
<name>A0A6J2TMP9_DROLE</name>
<accession>A0A6J2TMP9</accession>
<evidence type="ECO:0000256" key="1">
    <source>
        <dbReference type="SAM" id="SignalP"/>
    </source>
</evidence>
<proteinExistence type="predicted"/>
<sequence>MCKTLTFICFLALLSLNSGEKTWREEMYESCRHPLPKKDYDLWNLPMRWFRYAAYPPFAQDVICLGDNKFLGQVLHNLTNPPLEYIPPLPLPMLLCTDYQYYAVLIFCEIKRFNNQIQKRYNQAMILTHAEMPSARTVALAKKCLKDFNYRYLRQMQVVNYQSC</sequence>
<dbReference type="Proteomes" id="UP000504634">
    <property type="component" value="Unplaced"/>
</dbReference>
<protein>
    <submittedName>
        <fullName evidence="3">Uncharacterized protein LOC115626169</fullName>
    </submittedName>
</protein>
<dbReference type="OrthoDB" id="7824552at2759"/>